<dbReference type="PIRSF" id="PIRSF006470">
    <property type="entry name" value="DctB"/>
    <property type="match status" value="1"/>
</dbReference>
<dbReference type="Pfam" id="PF03480">
    <property type="entry name" value="DctP"/>
    <property type="match status" value="1"/>
</dbReference>
<sequence length="320" mass="34513">MLGAPALAQQLPMKLTWNTSDGPKDPYAIVAHAFADGIAERIPDAINVQFYPNNQLGDEKLMMEGLRFGTIEAAIVTNALIATVEPGFQVVDMPFLFEDAGKAHEVLDGPIGQELMRSLEDSGIIGLGFAEGGFRHMINNVRPVTAPSDVEGVKFRVMQNPVFIDMFRSLGGNAVPIGWGETFTAAQQGTVDGLEIPLAVIASNKYSEVVEYLSLTKHTYSALGVLVSKRFFDKLTPEQQEALREAAAAAIDTQRDQVAANESEMVTTLEEQGMTVNDVSDVAAFREKVVPVYEAFRSSIGEDLFDKTLAAVGADSPAAN</sequence>
<protein>
    <submittedName>
        <fullName evidence="2">DctP family TRAP transporter solute-binding subunit</fullName>
    </submittedName>
</protein>
<dbReference type="CDD" id="cd13603">
    <property type="entry name" value="PBP2_TRAP_Siap_TeaA_like"/>
    <property type="match status" value="1"/>
</dbReference>
<evidence type="ECO:0000313" key="2">
    <source>
        <dbReference type="EMBL" id="NDV87689.1"/>
    </source>
</evidence>
<accession>A0A6L9MIK6</accession>
<gene>
    <name evidence="2" type="ORF">GTW51_13360</name>
</gene>
<keyword evidence="3" id="KW-1185">Reference proteome</keyword>
<dbReference type="GO" id="GO:0030246">
    <property type="term" value="F:carbohydrate binding"/>
    <property type="evidence" value="ECO:0007669"/>
    <property type="project" value="TreeGrafter"/>
</dbReference>
<dbReference type="GO" id="GO:0030288">
    <property type="term" value="C:outer membrane-bounded periplasmic space"/>
    <property type="evidence" value="ECO:0007669"/>
    <property type="project" value="InterPro"/>
</dbReference>
<keyword evidence="1" id="KW-0732">Signal</keyword>
<evidence type="ECO:0000256" key="1">
    <source>
        <dbReference type="ARBA" id="ARBA00022729"/>
    </source>
</evidence>
<proteinExistence type="predicted"/>
<dbReference type="InterPro" id="IPR038404">
    <property type="entry name" value="TRAP_DctP_sf"/>
</dbReference>
<dbReference type="NCBIfam" id="TIGR00787">
    <property type="entry name" value="dctP"/>
    <property type="match status" value="1"/>
</dbReference>
<dbReference type="EMBL" id="JAAAMJ010000009">
    <property type="protein sequence ID" value="NDV87689.1"/>
    <property type="molecule type" value="Genomic_DNA"/>
</dbReference>
<name>A0A6L9MIK6_9HYPH</name>
<dbReference type="GO" id="GO:0055085">
    <property type="term" value="P:transmembrane transport"/>
    <property type="evidence" value="ECO:0007669"/>
    <property type="project" value="InterPro"/>
</dbReference>
<reference evidence="2 3" key="1">
    <citation type="submission" date="2020-01" db="EMBL/GenBank/DDBJ databases">
        <title>Genomes of bacteria type strains.</title>
        <authorList>
            <person name="Chen J."/>
            <person name="Zhu S."/>
            <person name="Chen J."/>
        </authorList>
    </citation>
    <scope>NUCLEOTIDE SEQUENCE [LARGE SCALE GENOMIC DNA]</scope>
    <source>
        <strain evidence="2 3">KCTC 52919</strain>
    </source>
</reference>
<dbReference type="InterPro" id="IPR018389">
    <property type="entry name" value="DctP_fam"/>
</dbReference>
<organism evidence="2 3">
    <name type="scientific">Aurantimonas aggregata</name>
    <dbReference type="NCBI Taxonomy" id="2047720"/>
    <lineage>
        <taxon>Bacteria</taxon>
        <taxon>Pseudomonadati</taxon>
        <taxon>Pseudomonadota</taxon>
        <taxon>Alphaproteobacteria</taxon>
        <taxon>Hyphomicrobiales</taxon>
        <taxon>Aurantimonadaceae</taxon>
        <taxon>Aurantimonas</taxon>
    </lineage>
</organism>
<dbReference type="InterPro" id="IPR004682">
    <property type="entry name" value="TRAP_DctP"/>
</dbReference>
<dbReference type="PANTHER" id="PTHR33376">
    <property type="match status" value="1"/>
</dbReference>
<dbReference type="NCBIfam" id="NF037995">
    <property type="entry name" value="TRAP_S1"/>
    <property type="match status" value="1"/>
</dbReference>
<dbReference type="Gene3D" id="3.40.190.170">
    <property type="entry name" value="Bacterial extracellular solute-binding protein, family 7"/>
    <property type="match status" value="1"/>
</dbReference>
<evidence type="ECO:0000313" key="3">
    <source>
        <dbReference type="Proteomes" id="UP000476332"/>
    </source>
</evidence>
<dbReference type="Proteomes" id="UP000476332">
    <property type="component" value="Unassembled WGS sequence"/>
</dbReference>
<dbReference type="PANTHER" id="PTHR33376:SF2">
    <property type="entry name" value="DICARBOXYLATE-BINDING PERIPLASMIC PROTEIN"/>
    <property type="match status" value="1"/>
</dbReference>
<comment type="caution">
    <text evidence="2">The sequence shown here is derived from an EMBL/GenBank/DDBJ whole genome shotgun (WGS) entry which is preliminary data.</text>
</comment>
<dbReference type="AlphaFoldDB" id="A0A6L9MIK6"/>